<reference evidence="1 2" key="1">
    <citation type="submission" date="2011-02" db="EMBL/GenBank/DDBJ databases">
        <title>The Genome Sequence of Sphaeroforma arctica JP610.</title>
        <authorList>
            <consortium name="The Broad Institute Genome Sequencing Platform"/>
            <person name="Russ C."/>
            <person name="Cuomo C."/>
            <person name="Young S.K."/>
            <person name="Zeng Q."/>
            <person name="Gargeya S."/>
            <person name="Alvarado L."/>
            <person name="Berlin A."/>
            <person name="Chapman S.B."/>
            <person name="Chen Z."/>
            <person name="Freedman E."/>
            <person name="Gellesch M."/>
            <person name="Goldberg J."/>
            <person name="Griggs A."/>
            <person name="Gujja S."/>
            <person name="Heilman E."/>
            <person name="Heiman D."/>
            <person name="Howarth C."/>
            <person name="Mehta T."/>
            <person name="Neiman D."/>
            <person name="Pearson M."/>
            <person name="Roberts A."/>
            <person name="Saif S."/>
            <person name="Shea T."/>
            <person name="Shenoy N."/>
            <person name="Sisk P."/>
            <person name="Stolte C."/>
            <person name="Sykes S."/>
            <person name="White J."/>
            <person name="Yandava C."/>
            <person name="Burger G."/>
            <person name="Gray M.W."/>
            <person name="Holland P.W.H."/>
            <person name="King N."/>
            <person name="Lang F.B.F."/>
            <person name="Roger A.J."/>
            <person name="Ruiz-Trillo I."/>
            <person name="Haas B."/>
            <person name="Nusbaum C."/>
            <person name="Birren B."/>
        </authorList>
    </citation>
    <scope>NUCLEOTIDE SEQUENCE [LARGE SCALE GENOMIC DNA]</scope>
    <source>
        <strain evidence="1 2">JP610</strain>
    </source>
</reference>
<keyword evidence="2" id="KW-1185">Reference proteome</keyword>
<dbReference type="AlphaFoldDB" id="A0A0L0FTP0"/>
<name>A0A0L0FTP0_9EUKA</name>
<organism evidence="1 2">
    <name type="scientific">Sphaeroforma arctica JP610</name>
    <dbReference type="NCBI Taxonomy" id="667725"/>
    <lineage>
        <taxon>Eukaryota</taxon>
        <taxon>Ichthyosporea</taxon>
        <taxon>Ichthyophonida</taxon>
        <taxon>Sphaeroforma</taxon>
    </lineage>
</organism>
<dbReference type="EMBL" id="KQ242189">
    <property type="protein sequence ID" value="KNC80167.1"/>
    <property type="molecule type" value="Genomic_DNA"/>
</dbReference>
<gene>
    <name evidence="1" type="ORF">SARC_07460</name>
</gene>
<sequence>MWRPGLLQDEKKLLARARCLMENAYTQQIQNRALAMLGPELMQVEMIEWYALTREAAILEPCHQSPATQLRERAESIVLEDDEE</sequence>
<protein>
    <submittedName>
        <fullName evidence="1">Uncharacterized protein</fullName>
    </submittedName>
</protein>
<proteinExistence type="predicted"/>
<evidence type="ECO:0000313" key="2">
    <source>
        <dbReference type="Proteomes" id="UP000054560"/>
    </source>
</evidence>
<dbReference type="Proteomes" id="UP000054560">
    <property type="component" value="Unassembled WGS sequence"/>
</dbReference>
<accession>A0A0L0FTP0</accession>
<dbReference type="RefSeq" id="XP_014154069.1">
    <property type="nucleotide sequence ID" value="XM_014298594.1"/>
</dbReference>
<evidence type="ECO:0000313" key="1">
    <source>
        <dbReference type="EMBL" id="KNC80167.1"/>
    </source>
</evidence>
<dbReference type="GeneID" id="25907964"/>